<evidence type="ECO:0000313" key="2">
    <source>
        <dbReference type="EMBL" id="GAT95408.1"/>
    </source>
</evidence>
<dbReference type="GO" id="GO:0008374">
    <property type="term" value="F:O-acyltransferase activity"/>
    <property type="evidence" value="ECO:0007669"/>
    <property type="project" value="InterPro"/>
</dbReference>
<protein>
    <submittedName>
        <fullName evidence="2">Lecithin cholesterol acyltransferase domain-contain</fullName>
    </submittedName>
</protein>
<comment type="caution">
    <text evidence="2">The sequence shown here is derived from an EMBL/GenBank/DDBJ whole genome shotgun (WGS) entry which is preliminary data.</text>
</comment>
<dbReference type="Gene3D" id="3.40.50.1820">
    <property type="entry name" value="alpha/beta hydrolase"/>
    <property type="match status" value="1"/>
</dbReference>
<dbReference type="VEuPathDB" id="AmoebaDB:KM1_021180"/>
<dbReference type="VEuPathDB" id="AmoebaDB:EHI8A_034220"/>
<organism evidence="2 3">
    <name type="scientific">Entamoeba histolytica</name>
    <dbReference type="NCBI Taxonomy" id="5759"/>
    <lineage>
        <taxon>Eukaryota</taxon>
        <taxon>Amoebozoa</taxon>
        <taxon>Evosea</taxon>
        <taxon>Archamoebae</taxon>
        <taxon>Mastigamoebida</taxon>
        <taxon>Entamoebidae</taxon>
        <taxon>Entamoeba</taxon>
    </lineage>
</organism>
<dbReference type="EMBL" id="BDEQ01000001">
    <property type="protein sequence ID" value="GAT95408.1"/>
    <property type="molecule type" value="Genomic_DNA"/>
</dbReference>
<dbReference type="VEuPathDB" id="AmoebaDB:EHI_136400"/>
<reference evidence="2 3" key="1">
    <citation type="submission" date="2016-05" db="EMBL/GenBank/DDBJ databases">
        <title>First whole genome sequencing of Entamoeba histolytica HM1:IMSS-clone-6.</title>
        <authorList>
            <person name="Mukherjee Avik.K."/>
            <person name="Izumyama S."/>
            <person name="Nakada-Tsukui K."/>
            <person name="Nozaki T."/>
        </authorList>
    </citation>
    <scope>NUCLEOTIDE SEQUENCE [LARGE SCALE GENOMIC DNA]</scope>
    <source>
        <strain evidence="2 3">HM1:IMSS clone 6</strain>
    </source>
</reference>
<keyword evidence="1" id="KW-0732">Signal</keyword>
<dbReference type="VEuPathDB" id="AmoebaDB:EHI7A_036110"/>
<evidence type="ECO:0000256" key="1">
    <source>
        <dbReference type="SAM" id="SignalP"/>
    </source>
</evidence>
<gene>
    <name evidence="2" type="ORF">CL6EHI_136400</name>
</gene>
<dbReference type="OMA" id="PGNTCGQ"/>
<dbReference type="SUPFAM" id="SSF53474">
    <property type="entry name" value="alpha/beta-Hydrolases"/>
    <property type="match status" value="1"/>
</dbReference>
<dbReference type="PANTHER" id="PTHR11440">
    <property type="entry name" value="LECITHIN-CHOLESTEROL ACYLTRANSFERASE-RELATED"/>
    <property type="match status" value="1"/>
</dbReference>
<dbReference type="Proteomes" id="UP000078387">
    <property type="component" value="Unassembled WGS sequence"/>
</dbReference>
<sequence>MTFFLLTLLTLSFAIERKPIILVPGLMSTILESKIDVDDNYQPFPQKCSRHKGWFRSWVTVKDAISFTDDCYLWYLHGVWNPITNKLENIPGISIRIPQFGNTYAIDTLCPIPIVKRLTHAFHGLIQHLKNQGYVELFDLFGAGYDWRSNDVSDEYLKSVKDFIVSGYENTKRKVVIISHSMGAFITYKLLDYLGKEFCDTYIDKWIPLSAPFLGSGLAIKELLVGENIGLPINEKLARDLGRSIQSIISLSPNPDYWSNEPLIVFKKSGKQFFAKDLVDAYNMFDEMKDKAEYILTNSIRAYYEKYNWTIPFGVETHCGYSLGYETPYRIEFEGDSFDSKYKVIFSNGDKLVNEESLKACSLFTPNVTFLGKYRHLKLLETQKLYDFIDPLIH</sequence>
<dbReference type="InterPro" id="IPR003386">
    <property type="entry name" value="LACT/PDAT_acylTrfase"/>
</dbReference>
<dbReference type="GO" id="GO:0006629">
    <property type="term" value="P:lipid metabolic process"/>
    <property type="evidence" value="ECO:0007669"/>
    <property type="project" value="InterPro"/>
</dbReference>
<evidence type="ECO:0000313" key="3">
    <source>
        <dbReference type="Proteomes" id="UP000078387"/>
    </source>
</evidence>
<feature type="signal peptide" evidence="1">
    <location>
        <begin position="1"/>
        <end position="17"/>
    </location>
</feature>
<dbReference type="VEuPathDB" id="AmoebaDB:EHI5A_014490"/>
<dbReference type="AlphaFoldDB" id="A0A5K1U1S7"/>
<proteinExistence type="predicted"/>
<feature type="chain" id="PRO_5023844360" evidence="1">
    <location>
        <begin position="18"/>
        <end position="394"/>
    </location>
</feature>
<keyword evidence="2" id="KW-0012">Acyltransferase</keyword>
<dbReference type="Pfam" id="PF02450">
    <property type="entry name" value="LCAT"/>
    <property type="match status" value="1"/>
</dbReference>
<name>A0A5K1U1S7_ENTHI</name>
<accession>A0A5K1U1S7</accession>
<keyword evidence="2" id="KW-0808">Transferase</keyword>
<dbReference type="InterPro" id="IPR029058">
    <property type="entry name" value="AB_hydrolase_fold"/>
</dbReference>